<keyword evidence="4 7" id="KW-0812">Transmembrane</keyword>
<accession>A0ABD3N4J1</accession>
<feature type="transmembrane region" description="Helical" evidence="7">
    <location>
        <begin position="309"/>
        <end position="328"/>
    </location>
</feature>
<feature type="transmembrane region" description="Helical" evidence="7">
    <location>
        <begin position="137"/>
        <end position="163"/>
    </location>
</feature>
<evidence type="ECO:0000313" key="8">
    <source>
        <dbReference type="EMBL" id="KAL3767625.1"/>
    </source>
</evidence>
<dbReference type="InterPro" id="IPR050495">
    <property type="entry name" value="ATG22/LtaA_families"/>
</dbReference>
<feature type="transmembrane region" description="Helical" evidence="7">
    <location>
        <begin position="82"/>
        <end position="101"/>
    </location>
</feature>
<comment type="subcellular location">
    <subcellularLocation>
        <location evidence="1">Endomembrane system</location>
        <topology evidence="1">Multi-pass membrane protein</topology>
    </subcellularLocation>
</comment>
<evidence type="ECO:0000256" key="1">
    <source>
        <dbReference type="ARBA" id="ARBA00004127"/>
    </source>
</evidence>
<feature type="transmembrane region" description="Helical" evidence="7">
    <location>
        <begin position="402"/>
        <end position="421"/>
    </location>
</feature>
<dbReference type="PANTHER" id="PTHR23519:SF1">
    <property type="entry name" value="AUTOPHAGY-RELATED PROTEIN 22"/>
    <property type="match status" value="1"/>
</dbReference>
<evidence type="ECO:0000256" key="5">
    <source>
        <dbReference type="ARBA" id="ARBA00022989"/>
    </source>
</evidence>
<comment type="caution">
    <text evidence="8">The sequence shown here is derived from an EMBL/GenBank/DDBJ whole genome shotgun (WGS) entry which is preliminary data.</text>
</comment>
<feature type="transmembrane region" description="Helical" evidence="7">
    <location>
        <begin position="273"/>
        <end position="297"/>
    </location>
</feature>
<dbReference type="PANTHER" id="PTHR23519">
    <property type="entry name" value="AUTOPHAGY-RELATED PROTEIN 22"/>
    <property type="match status" value="1"/>
</dbReference>
<name>A0ABD3N4J1_9STRA</name>
<feature type="transmembrane region" description="Helical" evidence="7">
    <location>
        <begin position="340"/>
        <end position="357"/>
    </location>
</feature>
<evidence type="ECO:0000313" key="9">
    <source>
        <dbReference type="Proteomes" id="UP001530400"/>
    </source>
</evidence>
<keyword evidence="3" id="KW-0813">Transport</keyword>
<evidence type="ECO:0000256" key="4">
    <source>
        <dbReference type="ARBA" id="ARBA00022692"/>
    </source>
</evidence>
<evidence type="ECO:0000256" key="7">
    <source>
        <dbReference type="SAM" id="Phobius"/>
    </source>
</evidence>
<organism evidence="8 9">
    <name type="scientific">Cyclotella atomus</name>
    <dbReference type="NCBI Taxonomy" id="382360"/>
    <lineage>
        <taxon>Eukaryota</taxon>
        <taxon>Sar</taxon>
        <taxon>Stramenopiles</taxon>
        <taxon>Ochrophyta</taxon>
        <taxon>Bacillariophyta</taxon>
        <taxon>Coscinodiscophyceae</taxon>
        <taxon>Thalassiosirophycidae</taxon>
        <taxon>Stephanodiscales</taxon>
        <taxon>Stephanodiscaceae</taxon>
        <taxon>Cyclotella</taxon>
    </lineage>
</organism>
<dbReference type="Pfam" id="PF11700">
    <property type="entry name" value="ATG22"/>
    <property type="match status" value="2"/>
</dbReference>
<dbReference type="Proteomes" id="UP001530400">
    <property type="component" value="Unassembled WGS sequence"/>
</dbReference>
<feature type="transmembrane region" description="Helical" evidence="7">
    <location>
        <begin position="433"/>
        <end position="456"/>
    </location>
</feature>
<dbReference type="InterPro" id="IPR036259">
    <property type="entry name" value="MFS_trans_sf"/>
</dbReference>
<reference evidence="8 9" key="1">
    <citation type="submission" date="2024-10" db="EMBL/GenBank/DDBJ databases">
        <title>Updated reference genomes for cyclostephanoid diatoms.</title>
        <authorList>
            <person name="Roberts W.R."/>
            <person name="Alverson A.J."/>
        </authorList>
    </citation>
    <scope>NUCLEOTIDE SEQUENCE [LARGE SCALE GENOMIC DNA]</scope>
    <source>
        <strain evidence="8 9">AJA010-31</strain>
    </source>
</reference>
<feature type="transmembrane region" description="Helical" evidence="7">
    <location>
        <begin position="363"/>
        <end position="381"/>
    </location>
</feature>
<evidence type="ECO:0000256" key="6">
    <source>
        <dbReference type="ARBA" id="ARBA00023136"/>
    </source>
</evidence>
<keyword evidence="5 7" id="KW-1133">Transmembrane helix</keyword>
<feature type="transmembrane region" description="Helical" evidence="7">
    <location>
        <begin position="175"/>
        <end position="201"/>
    </location>
</feature>
<feature type="transmembrane region" description="Helical" evidence="7">
    <location>
        <begin position="113"/>
        <end position="131"/>
    </location>
</feature>
<sequence>MAAVEAAPTARQPLFLHRPPYGNHKEARGWAFDAIGRSTSFVGNAVFVGTAVIHLARINAGCDPQDVGCDSRTTYGIRPSSFLSLYNVIVGLASSALLPLLGSIVDHTHHRRLIARISAVVYCIGLFPLIFLNESTWFMAAVLLVVTAFVGWIHTGMTFAYLPELTEDKKVLEDFNTSFAVVQFVTYVIYVVVVVGITAALQKTDDSIFTAQLAQSISFVVTTLVWGYSWTKLMGHRPATTDLPEGRWLITSGFRNLYRSSVNIWKHHRSLAWFYAALAFSESALQALVVIATTFSIEILNFSSFDSGIAFLIFVFFSAIGCYISPISLKRMNPIRSDQLCISLVGLFTALAVGVMRNVQQRHLYFVFCIFWGLVGGWKYTIERYLVCNIIPKGQDAELMGMYLFAGQSIAWIPPLIFTAMNEAGVSIRLSMLSLISFWIVALSFLQCVGIGEVALMSEVANDTPSDCEEIETAASNEK</sequence>
<proteinExistence type="inferred from homology"/>
<gene>
    <name evidence="8" type="ORF">ACHAWO_011090</name>
</gene>
<comment type="similarity">
    <text evidence="2">Belongs to the ATG22 family.</text>
</comment>
<dbReference type="Gene3D" id="1.20.1250.20">
    <property type="entry name" value="MFS general substrate transporter like domains"/>
    <property type="match status" value="1"/>
</dbReference>
<keyword evidence="6 7" id="KW-0472">Membrane</keyword>
<dbReference type="InterPro" id="IPR024671">
    <property type="entry name" value="Atg22-like"/>
</dbReference>
<dbReference type="SUPFAM" id="SSF103473">
    <property type="entry name" value="MFS general substrate transporter"/>
    <property type="match status" value="2"/>
</dbReference>
<keyword evidence="9" id="KW-1185">Reference proteome</keyword>
<evidence type="ECO:0000256" key="2">
    <source>
        <dbReference type="ARBA" id="ARBA00006978"/>
    </source>
</evidence>
<dbReference type="GO" id="GO:0012505">
    <property type="term" value="C:endomembrane system"/>
    <property type="evidence" value="ECO:0007669"/>
    <property type="project" value="UniProtKB-SubCell"/>
</dbReference>
<dbReference type="AlphaFoldDB" id="A0ABD3N4J1"/>
<dbReference type="EMBL" id="JALLPJ020001361">
    <property type="protein sequence ID" value="KAL3767625.1"/>
    <property type="molecule type" value="Genomic_DNA"/>
</dbReference>
<protein>
    <submittedName>
        <fullName evidence="8">Uncharacterized protein</fullName>
    </submittedName>
</protein>
<evidence type="ECO:0000256" key="3">
    <source>
        <dbReference type="ARBA" id="ARBA00022448"/>
    </source>
</evidence>